<keyword evidence="2" id="KW-1185">Reference proteome</keyword>
<dbReference type="AlphaFoldDB" id="V2ULG8"/>
<reference evidence="1 2" key="1">
    <citation type="submission" date="2013-10" db="EMBL/GenBank/DDBJ databases">
        <title>The Genome Sequence of Acinetobacter brisouii CIP 110357.</title>
        <authorList>
            <consortium name="The Broad Institute Genomics Platform"/>
            <consortium name="The Broad Institute Genome Sequencing Center for Infectious Disease"/>
            <person name="Cerqueira G."/>
            <person name="Feldgarden M."/>
            <person name="Courvalin P."/>
            <person name="Grillot-Courvalin C."/>
            <person name="Clermont D."/>
            <person name="Rocha E."/>
            <person name="Yoon E.-J."/>
            <person name="Nemec A."/>
            <person name="Young S.K."/>
            <person name="Zeng Q."/>
            <person name="Gargeya S."/>
            <person name="Fitzgerald M."/>
            <person name="Abouelleil A."/>
            <person name="Alvarado L."/>
            <person name="Berlin A.M."/>
            <person name="Chapman S.B."/>
            <person name="Gainer-Dewar J."/>
            <person name="Goldberg J."/>
            <person name="Gnerre S."/>
            <person name="Griggs A."/>
            <person name="Gujja S."/>
            <person name="Hansen M."/>
            <person name="Howarth C."/>
            <person name="Imamovic A."/>
            <person name="Ireland A."/>
            <person name="Larimer J."/>
            <person name="McCowan C."/>
            <person name="Murphy C."/>
            <person name="Pearson M."/>
            <person name="Poon T.W."/>
            <person name="Priest M."/>
            <person name="Roberts A."/>
            <person name="Saif S."/>
            <person name="Shea T."/>
            <person name="Sykes S."/>
            <person name="Wortman J."/>
            <person name="Nusbaum C."/>
            <person name="Birren B."/>
        </authorList>
    </citation>
    <scope>NUCLEOTIDE SEQUENCE [LARGE SCALE GENOMIC DNA]</scope>
    <source>
        <strain evidence="1 2">CIP 110357</strain>
    </source>
</reference>
<dbReference type="EMBL" id="AYEU01000006">
    <property type="protein sequence ID" value="ESK50792.1"/>
    <property type="molecule type" value="Genomic_DNA"/>
</dbReference>
<gene>
    <name evidence="1" type="ORF">P255_01290</name>
</gene>
<protein>
    <submittedName>
        <fullName evidence="1">Uncharacterized protein</fullName>
    </submittedName>
</protein>
<name>V2ULG8_9GAMM</name>
<sequence length="276" mass="32407">MNQCTREPLMFITPELQHLPRVFNLEHLSETVQHRLSMEYMNLEGAILRAKVVRAFGRQNLHYIIQDAVQEQDANLGYVFSPFIFANLNKPCIYSTLNTPMIENILGRFGQVDYKIKADYALDAMHMYLDIRESTYSDAEMLQLGLLRALCRPDLKHVFLITDTTQLNTQAITEIERFLKIHIHPIHKQQQSEWIVPVATEIKLKKLLFKHKDSQYMALCEYFSQQNAELLKRCDSLKLEQNTRLIEDMFYSEHIFEKMSVYSEYIQTLSQNALHG</sequence>
<accession>V2ULG8</accession>
<dbReference type="PATRIC" id="fig|1341683.3.peg.1277"/>
<dbReference type="HOGENOM" id="CLU_1021682_0_0_6"/>
<dbReference type="Proteomes" id="UP000018418">
    <property type="component" value="Unassembled WGS sequence"/>
</dbReference>
<evidence type="ECO:0000313" key="2">
    <source>
        <dbReference type="Proteomes" id="UP000018418"/>
    </source>
</evidence>
<evidence type="ECO:0000313" key="1">
    <source>
        <dbReference type="EMBL" id="ESK50792.1"/>
    </source>
</evidence>
<comment type="caution">
    <text evidence="1">The sequence shown here is derived from an EMBL/GenBank/DDBJ whole genome shotgun (WGS) entry which is preliminary data.</text>
</comment>
<proteinExistence type="predicted"/>
<organism evidence="1 2">
    <name type="scientific">Acinetobacter brisouii CIP 110357</name>
    <dbReference type="NCBI Taxonomy" id="1341683"/>
    <lineage>
        <taxon>Bacteria</taxon>
        <taxon>Pseudomonadati</taxon>
        <taxon>Pseudomonadota</taxon>
        <taxon>Gammaproteobacteria</taxon>
        <taxon>Moraxellales</taxon>
        <taxon>Moraxellaceae</taxon>
        <taxon>Acinetobacter</taxon>
    </lineage>
</organism>
<dbReference type="RefSeq" id="WP_004901701.1">
    <property type="nucleotide sequence ID" value="NZ_BBTI01000018.1"/>
</dbReference>